<protein>
    <submittedName>
        <fullName evidence="1">Uncharacterized protein</fullName>
    </submittedName>
</protein>
<gene>
    <name evidence="1" type="ORF">ENT77_01725</name>
</gene>
<proteinExistence type="predicted"/>
<dbReference type="AlphaFoldDB" id="A0A7C5VKQ0"/>
<name>A0A7C5VKQ0_9BACT</name>
<dbReference type="EMBL" id="DSZY01000007">
    <property type="protein sequence ID" value="HGU39907.1"/>
    <property type="molecule type" value="Genomic_DNA"/>
</dbReference>
<reference evidence="1" key="1">
    <citation type="journal article" date="2020" name="mSystems">
        <title>Genome- and Community-Level Interaction Insights into Carbon Utilization and Element Cycling Functions of Hydrothermarchaeota in Hydrothermal Sediment.</title>
        <authorList>
            <person name="Zhou Z."/>
            <person name="Liu Y."/>
            <person name="Xu W."/>
            <person name="Pan J."/>
            <person name="Luo Z.H."/>
            <person name="Li M."/>
        </authorList>
    </citation>
    <scope>NUCLEOTIDE SEQUENCE [LARGE SCALE GENOMIC DNA]</scope>
    <source>
        <strain evidence="1">SpSt-609</strain>
    </source>
</reference>
<evidence type="ECO:0000313" key="1">
    <source>
        <dbReference type="EMBL" id="HGU39907.1"/>
    </source>
</evidence>
<accession>A0A7C5VKQ0</accession>
<comment type="caution">
    <text evidence="1">The sequence shown here is derived from an EMBL/GenBank/DDBJ whole genome shotgun (WGS) entry which is preliminary data.</text>
</comment>
<sequence>MSTLFVVGAFLVVLVLLLRTLGNIDRILTKLSQSRAILTVEHVSVEGIRLRCRGKLEIVSDVPHRVEFVQLYLTDAEGNHLASWNTSALNGDDFEITIENPKLFGTKASKVKVHGFVKLDFNVGRYGLKLNLPVSSEAVISKGRD</sequence>
<organism evidence="1">
    <name type="scientific">Fervidobacterium thailandense</name>
    <dbReference type="NCBI Taxonomy" id="1008305"/>
    <lineage>
        <taxon>Bacteria</taxon>
        <taxon>Thermotogati</taxon>
        <taxon>Thermotogota</taxon>
        <taxon>Thermotogae</taxon>
        <taxon>Thermotogales</taxon>
        <taxon>Fervidobacteriaceae</taxon>
        <taxon>Fervidobacterium</taxon>
    </lineage>
</organism>